<evidence type="ECO:0000256" key="4">
    <source>
        <dbReference type="ARBA" id="ARBA00022989"/>
    </source>
</evidence>
<protein>
    <submittedName>
        <fullName evidence="9">Cell surface glycoprotein CD200 receptor 1-A isoform X2</fullName>
    </submittedName>
</protein>
<organism evidence="9 10">
    <name type="scientific">Silurus asotus</name>
    <name type="common">Amur catfish</name>
    <name type="synonym">Parasilurus asotus</name>
    <dbReference type="NCBI Taxonomy" id="30991"/>
    <lineage>
        <taxon>Eukaryota</taxon>
        <taxon>Metazoa</taxon>
        <taxon>Chordata</taxon>
        <taxon>Craniata</taxon>
        <taxon>Vertebrata</taxon>
        <taxon>Euteleostomi</taxon>
        <taxon>Actinopterygii</taxon>
        <taxon>Neopterygii</taxon>
        <taxon>Teleostei</taxon>
        <taxon>Ostariophysi</taxon>
        <taxon>Siluriformes</taxon>
        <taxon>Siluridae</taxon>
        <taxon>Silurus</taxon>
    </lineage>
</organism>
<dbReference type="InterPro" id="IPR007110">
    <property type="entry name" value="Ig-like_dom"/>
</dbReference>
<dbReference type="Gene3D" id="2.60.40.10">
    <property type="entry name" value="Immunoglobulins"/>
    <property type="match status" value="1"/>
</dbReference>
<name>A0AAD5FH54_SILAS</name>
<dbReference type="Pfam" id="PF07686">
    <property type="entry name" value="V-set"/>
    <property type="match status" value="1"/>
</dbReference>
<evidence type="ECO:0000256" key="1">
    <source>
        <dbReference type="ARBA" id="ARBA00004167"/>
    </source>
</evidence>
<evidence type="ECO:0000313" key="10">
    <source>
        <dbReference type="Proteomes" id="UP001205998"/>
    </source>
</evidence>
<reference evidence="9" key="1">
    <citation type="submission" date="2018-07" db="EMBL/GenBank/DDBJ databases">
        <title>Comparative genomics of catfishes provides insights into carnivory and benthic adaptation.</title>
        <authorList>
            <person name="Zhang Y."/>
            <person name="Wang D."/>
            <person name="Peng Z."/>
            <person name="Zheng S."/>
            <person name="Shao F."/>
            <person name="Tao W."/>
        </authorList>
    </citation>
    <scope>NUCLEOTIDE SEQUENCE</scope>
    <source>
        <strain evidence="9">Chongqing</strain>
    </source>
</reference>
<dbReference type="GO" id="GO:0009986">
    <property type="term" value="C:cell surface"/>
    <property type="evidence" value="ECO:0007669"/>
    <property type="project" value="UniProtKB-ARBA"/>
</dbReference>
<comment type="similarity">
    <text evidence="2">Belongs to the CD200R family.</text>
</comment>
<evidence type="ECO:0000313" key="9">
    <source>
        <dbReference type="EMBL" id="KAI5615434.1"/>
    </source>
</evidence>
<keyword evidence="6" id="KW-1015">Disulfide bond</keyword>
<dbReference type="PANTHER" id="PTHR21462">
    <property type="entry name" value="CELL SURFACE GLYCOPROTEIN OX2 RECEPTOR PRECURSOR"/>
    <property type="match status" value="1"/>
</dbReference>
<dbReference type="GO" id="GO:0150077">
    <property type="term" value="P:regulation of neuroinflammatory response"/>
    <property type="evidence" value="ECO:0007669"/>
    <property type="project" value="InterPro"/>
</dbReference>
<dbReference type="InterPro" id="IPR013106">
    <property type="entry name" value="Ig_V-set"/>
</dbReference>
<keyword evidence="5" id="KW-0472">Membrane</keyword>
<dbReference type="InterPro" id="IPR040012">
    <property type="entry name" value="CD200R"/>
</dbReference>
<keyword evidence="7" id="KW-0325">Glycoprotein</keyword>
<evidence type="ECO:0000256" key="2">
    <source>
        <dbReference type="ARBA" id="ARBA00008215"/>
    </source>
</evidence>
<keyword evidence="9" id="KW-0675">Receptor</keyword>
<comment type="caution">
    <text evidence="9">The sequence shown here is derived from an EMBL/GenBank/DDBJ whole genome shotgun (WGS) entry which is preliminary data.</text>
</comment>
<dbReference type="SUPFAM" id="SSF48726">
    <property type="entry name" value="Immunoglobulin"/>
    <property type="match status" value="1"/>
</dbReference>
<dbReference type="Proteomes" id="UP001205998">
    <property type="component" value="Unassembled WGS sequence"/>
</dbReference>
<dbReference type="GO" id="GO:0038023">
    <property type="term" value="F:signaling receptor activity"/>
    <property type="evidence" value="ECO:0007669"/>
    <property type="project" value="InterPro"/>
</dbReference>
<dbReference type="PROSITE" id="PS50835">
    <property type="entry name" value="IG_LIKE"/>
    <property type="match status" value="1"/>
</dbReference>
<comment type="subcellular location">
    <subcellularLocation>
        <location evidence="1">Membrane</location>
        <topology evidence="1">Single-pass membrane protein</topology>
    </subcellularLocation>
</comment>
<feature type="domain" description="Ig-like" evidence="8">
    <location>
        <begin position="1"/>
        <end position="103"/>
    </location>
</feature>
<keyword evidence="4" id="KW-1133">Transmembrane helix</keyword>
<keyword evidence="3" id="KW-0812">Transmembrane</keyword>
<accession>A0AAD5FH54</accession>
<dbReference type="PANTHER" id="PTHR21462:SF2">
    <property type="entry name" value="CELL SURFACE GLYCOPROTEIN CD200 RECEPTOR 2"/>
    <property type="match status" value="1"/>
</dbReference>
<evidence type="ECO:0000256" key="5">
    <source>
        <dbReference type="ARBA" id="ARBA00023136"/>
    </source>
</evidence>
<dbReference type="InterPro" id="IPR013783">
    <property type="entry name" value="Ig-like_fold"/>
</dbReference>
<evidence type="ECO:0000256" key="7">
    <source>
        <dbReference type="ARBA" id="ARBA00023180"/>
    </source>
</evidence>
<evidence type="ECO:0000259" key="8">
    <source>
        <dbReference type="PROSITE" id="PS50835"/>
    </source>
</evidence>
<proteinExistence type="inferred from homology"/>
<sequence>SVFRNEYVELGTTVSLNCTNIKIAWQDLIFVLWRISLRDKNCSIAMAKNDSDYDSCQDGKRLNRTADGVYHLIIPQFSLRDEGNYNCDISYKSGGWLENITVFGFARPIISGWLENEDQHVVAVCEAK</sequence>
<evidence type="ECO:0000256" key="3">
    <source>
        <dbReference type="ARBA" id="ARBA00022692"/>
    </source>
</evidence>
<dbReference type="AlphaFoldDB" id="A0AAD5FH54"/>
<feature type="non-terminal residue" evidence="9">
    <location>
        <position position="128"/>
    </location>
</feature>
<keyword evidence="10" id="KW-1185">Reference proteome</keyword>
<dbReference type="EMBL" id="MU554589">
    <property type="protein sequence ID" value="KAI5615434.1"/>
    <property type="molecule type" value="Genomic_DNA"/>
</dbReference>
<feature type="non-terminal residue" evidence="9">
    <location>
        <position position="1"/>
    </location>
</feature>
<gene>
    <name evidence="9" type="ORF">C0J50_0115</name>
</gene>
<dbReference type="GO" id="GO:0016020">
    <property type="term" value="C:membrane"/>
    <property type="evidence" value="ECO:0007669"/>
    <property type="project" value="UniProtKB-SubCell"/>
</dbReference>
<dbReference type="InterPro" id="IPR036179">
    <property type="entry name" value="Ig-like_dom_sf"/>
</dbReference>
<evidence type="ECO:0000256" key="6">
    <source>
        <dbReference type="ARBA" id="ARBA00023157"/>
    </source>
</evidence>